<feature type="signal peptide" evidence="2">
    <location>
        <begin position="1"/>
        <end position="33"/>
    </location>
</feature>
<dbReference type="EMBL" id="CAJNBJ010000001">
    <property type="protein sequence ID" value="CAE6714590.1"/>
    <property type="molecule type" value="Genomic_DNA"/>
</dbReference>
<proteinExistence type="predicted"/>
<dbReference type="RefSeq" id="WP_213041139.1">
    <property type="nucleotide sequence ID" value="NZ_CAJNBJ010000001.1"/>
</dbReference>
<evidence type="ECO:0000313" key="3">
    <source>
        <dbReference type="EMBL" id="CAE6714590.1"/>
    </source>
</evidence>
<evidence type="ECO:0008006" key="5">
    <source>
        <dbReference type="Google" id="ProtNLM"/>
    </source>
</evidence>
<keyword evidence="2" id="KW-0732">Signal</keyword>
<accession>A0ABN7KYG6</accession>
<feature type="chain" id="PRO_5045547580" description="DUF5666 domain-containing protein" evidence="2">
    <location>
        <begin position="34"/>
        <end position="344"/>
    </location>
</feature>
<protein>
    <recommendedName>
        <fullName evidence="5">DUF5666 domain-containing protein</fullName>
    </recommendedName>
</protein>
<keyword evidence="4" id="KW-1185">Reference proteome</keyword>
<sequence length="344" mass="37276">MATFVHSQQRSLRFSLAWRACVSLVCLAAPTWADTATPLIEPPPLTESGEAPPAPVPAETAEPEAPAPQAPVSPSVRVSGSIWRSRPGIIFLQTPIGPLSLSSKTTLRDIKNSHKITLYVHGTTSVVDIRERSADKLVHRYVTGMPNFTTPDKHAVTLWTPDGERSFTLGVFEAKIAGRSDQQPLTVEVDGAGTVRGLHDVQFDLQVNQIPRNTSAVQLLLNGTVSKLKSNYVFLKTSLGIVTVSSKTGVRNAKVGQEMSVWVQDRHVAIDLYQDGLTTPSRRFLSGPLAYEDGQNALIMQSPEGTQSIPLAQRPPSLAAMKEGVPITVELGQQGELVEIRRVP</sequence>
<evidence type="ECO:0000313" key="4">
    <source>
        <dbReference type="Proteomes" id="UP000675880"/>
    </source>
</evidence>
<feature type="compositionally biased region" description="Low complexity" evidence="1">
    <location>
        <begin position="47"/>
        <end position="64"/>
    </location>
</feature>
<reference evidence="3 4" key="1">
    <citation type="submission" date="2021-02" db="EMBL/GenBank/DDBJ databases">
        <authorList>
            <person name="Han P."/>
        </authorList>
    </citation>
    <scope>NUCLEOTIDE SEQUENCE [LARGE SCALE GENOMIC DNA]</scope>
    <source>
        <strain evidence="3">Candidatus Nitrospira sp. ZN2</strain>
    </source>
</reference>
<evidence type="ECO:0000256" key="1">
    <source>
        <dbReference type="SAM" id="MobiDB-lite"/>
    </source>
</evidence>
<comment type="caution">
    <text evidence="3">The sequence shown here is derived from an EMBL/GenBank/DDBJ whole genome shotgun (WGS) entry which is preliminary data.</text>
</comment>
<name>A0ABN7KYG6_9BACT</name>
<evidence type="ECO:0000256" key="2">
    <source>
        <dbReference type="SAM" id="SignalP"/>
    </source>
</evidence>
<organism evidence="3 4">
    <name type="scientific">Nitrospira defluvii</name>
    <dbReference type="NCBI Taxonomy" id="330214"/>
    <lineage>
        <taxon>Bacteria</taxon>
        <taxon>Pseudomonadati</taxon>
        <taxon>Nitrospirota</taxon>
        <taxon>Nitrospiria</taxon>
        <taxon>Nitrospirales</taxon>
        <taxon>Nitrospiraceae</taxon>
        <taxon>Nitrospira</taxon>
    </lineage>
</organism>
<feature type="region of interest" description="Disordered" evidence="1">
    <location>
        <begin position="38"/>
        <end position="75"/>
    </location>
</feature>
<dbReference type="Proteomes" id="UP000675880">
    <property type="component" value="Unassembled WGS sequence"/>
</dbReference>
<gene>
    <name evidence="3" type="ORF">NSPZN2_11387</name>
</gene>